<dbReference type="RefSeq" id="WP_032091209.1">
    <property type="nucleotide sequence ID" value="NZ_JAOQJR010000002.1"/>
</dbReference>
<protein>
    <recommendedName>
        <fullName evidence="4">DUF4362 domain-containing protein</fullName>
    </recommendedName>
</protein>
<evidence type="ECO:0000313" key="2">
    <source>
        <dbReference type="EMBL" id="MCU6737631.1"/>
    </source>
</evidence>
<gene>
    <name evidence="2" type="ORF">OCV55_02915</name>
</gene>
<dbReference type="EMBL" id="JAOQJR010000002">
    <property type="protein sequence ID" value="MCU6737631.1"/>
    <property type="molecule type" value="Genomic_DNA"/>
</dbReference>
<reference evidence="2 3" key="1">
    <citation type="journal article" date="2021" name="ISME Commun">
        <title>Automated analysis of genomic sequences facilitates high-throughput and comprehensive description of bacteria.</title>
        <authorList>
            <person name="Hitch T.C.A."/>
        </authorList>
    </citation>
    <scope>NUCLEOTIDE SEQUENCE [LARGE SCALE GENOMIC DNA]</scope>
    <source>
        <strain evidence="2 3">H4_15</strain>
    </source>
</reference>
<evidence type="ECO:0000256" key="1">
    <source>
        <dbReference type="SAM" id="Phobius"/>
    </source>
</evidence>
<dbReference type="Proteomes" id="UP001208364">
    <property type="component" value="Unassembled WGS sequence"/>
</dbReference>
<sequence length="210" mass="24450">MKNKEAYKQAFKHVHYQKEVNLNQKRIPKSLITFVTSFIILLSTFTVAYAFDIGGIQSKIEVWFHGEKRMIQYEEVEDHVYHFYTTDEDGNVIDMGTHSGSKGTLTGIEPMSGDELAESMNDNSEIVYDEKEDKCLFYYQDKAIDITKMFDKEKECYLVINNGEKDIYFVISYEDKIDDDCTISQYSDENATVTQGVKVKDIKDRFVRIK</sequence>
<evidence type="ECO:0000313" key="3">
    <source>
        <dbReference type="Proteomes" id="UP001208364"/>
    </source>
</evidence>
<keyword evidence="1" id="KW-0472">Membrane</keyword>
<keyword evidence="3" id="KW-1185">Reference proteome</keyword>
<keyword evidence="1" id="KW-0812">Transmembrane</keyword>
<feature type="transmembrane region" description="Helical" evidence="1">
    <location>
        <begin position="31"/>
        <end position="51"/>
    </location>
</feature>
<comment type="caution">
    <text evidence="2">The sequence shown here is derived from an EMBL/GenBank/DDBJ whole genome shotgun (WGS) entry which is preliminary data.</text>
</comment>
<keyword evidence="1" id="KW-1133">Transmembrane helix</keyword>
<name>A0ABT2SSN4_9FIRM</name>
<organism evidence="2 3">
    <name type="scientific">[Clostridium] ammoniilyticum</name>
    <dbReference type="NCBI Taxonomy" id="2981784"/>
    <lineage>
        <taxon>Bacteria</taxon>
        <taxon>Bacillati</taxon>
        <taxon>Bacillota</taxon>
        <taxon>Erysipelotrichia</taxon>
        <taxon>Erysipelotrichales</taxon>
        <taxon>Coprobacillaceae</taxon>
        <taxon>Faecalibacillus</taxon>
    </lineage>
</organism>
<proteinExistence type="predicted"/>
<accession>A0ABT2SSN4</accession>
<evidence type="ECO:0008006" key="4">
    <source>
        <dbReference type="Google" id="ProtNLM"/>
    </source>
</evidence>